<dbReference type="PANTHER" id="PTHR13802">
    <property type="entry name" value="MUCIN 4-RELATED"/>
    <property type="match status" value="1"/>
</dbReference>
<dbReference type="EMBL" id="VGIR01000083">
    <property type="protein sequence ID" value="MBM3332402.1"/>
    <property type="molecule type" value="Genomic_DNA"/>
</dbReference>
<feature type="domain" description="FlgD/Vpr Ig-like" evidence="1">
    <location>
        <begin position="501"/>
        <end position="555"/>
    </location>
</feature>
<comment type="caution">
    <text evidence="2">The sequence shown here is derived from an EMBL/GenBank/DDBJ whole genome shotgun (WGS) entry which is preliminary data.</text>
</comment>
<dbReference type="PANTHER" id="PTHR13802:SF52">
    <property type="entry name" value="MUCIN-4"/>
    <property type="match status" value="1"/>
</dbReference>
<gene>
    <name evidence="2" type="ORF">FJY68_11245</name>
</gene>
<reference evidence="2" key="1">
    <citation type="submission" date="2019-03" db="EMBL/GenBank/DDBJ databases">
        <title>Lake Tanganyika Metagenome-Assembled Genomes (MAGs).</title>
        <authorList>
            <person name="Tran P."/>
        </authorList>
    </citation>
    <scope>NUCLEOTIDE SEQUENCE</scope>
    <source>
        <strain evidence="2">K_DeepCast_150m_m2_040</strain>
    </source>
</reference>
<evidence type="ECO:0000313" key="3">
    <source>
        <dbReference type="Proteomes" id="UP000779900"/>
    </source>
</evidence>
<proteinExistence type="predicted"/>
<dbReference type="Pfam" id="PF13860">
    <property type="entry name" value="FlgD_ig"/>
    <property type="match status" value="1"/>
</dbReference>
<dbReference type="Proteomes" id="UP000779900">
    <property type="component" value="Unassembled WGS sequence"/>
</dbReference>
<dbReference type="InterPro" id="IPR051495">
    <property type="entry name" value="Epithelial_Barrier/Signaling"/>
</dbReference>
<evidence type="ECO:0000259" key="1">
    <source>
        <dbReference type="Pfam" id="PF13860"/>
    </source>
</evidence>
<protein>
    <recommendedName>
        <fullName evidence="1">FlgD/Vpr Ig-like domain-containing protein</fullName>
    </recommendedName>
</protein>
<dbReference type="InterPro" id="IPR025965">
    <property type="entry name" value="FlgD/Vpr_Ig-like"/>
</dbReference>
<dbReference type="AlphaFoldDB" id="A0A937XFW6"/>
<organism evidence="2 3">
    <name type="scientific">candidate division WOR-3 bacterium</name>
    <dbReference type="NCBI Taxonomy" id="2052148"/>
    <lineage>
        <taxon>Bacteria</taxon>
        <taxon>Bacteria division WOR-3</taxon>
    </lineage>
</organism>
<accession>A0A937XFW6</accession>
<evidence type="ECO:0000313" key="2">
    <source>
        <dbReference type="EMBL" id="MBM3332402.1"/>
    </source>
</evidence>
<name>A0A937XFW6_UNCW3</name>
<sequence>MNRYLVLLLLPVLVVASGPDRGGYRWIDSDGPGGPAFNWIDIAGTGTKITLGDDDNQGPFALGFSHGFYGKLYDSVRVCSNGWLSFTSESHQFHHFPVPDTRDPNSLLAPLWADLDPAQGGSVYYLADTAQGRFVVTWLNVPFHSSRDSCTFQVVLDTSGSALFQYLRVPPATRLGSDSCSVGIENDSGLIGLEYLRNGTPGQNLLHDSLAVRFYRLQKDVCPSLVLRPVGQAFVGDSVAPLVKLWNPGRSAATFPVTLSIGAGYEAETTVTDLAPLAEKLLLFPAWVPAEESCELELVTSLSGDEFPANDTLRTELVGSYAGELRYDDGEPDAWYMKNGSPTNEWAGAVRFSVPYGQFHLRGARVFVDDTTRFSRVVVCPDSGDAPQVSNPYLLADSVGASQPQSWIDITADTLLNTDVDLWLVAFWQARAVSPQIGEDRETPIDRRSYFGSPTVRWFAYNSGDVMARLRIDGQVGITEFRSVRMPRLEVTPNPFRRALTVCLTRGTSSGGLQIRDATGRRVRDIRLSASGSAVWDGCDQAGRRLPAGAYFVIARTDSSARVVKVLMTER</sequence>
<dbReference type="Gene3D" id="2.60.40.4070">
    <property type="match status" value="1"/>
</dbReference>